<gene>
    <name evidence="4" type="ORF">PPENT_87.1.T0030051</name>
</gene>
<keyword evidence="1" id="KW-0863">Zinc-finger</keyword>
<evidence type="ECO:0000313" key="4">
    <source>
        <dbReference type="EMBL" id="CAD8133938.1"/>
    </source>
</evidence>
<evidence type="ECO:0000259" key="3">
    <source>
        <dbReference type="PROSITE" id="PS50157"/>
    </source>
</evidence>
<dbReference type="PROSITE" id="PS00028">
    <property type="entry name" value="ZINC_FINGER_C2H2_1"/>
    <property type="match status" value="1"/>
</dbReference>
<feature type="region of interest" description="Disordered" evidence="2">
    <location>
        <begin position="116"/>
        <end position="141"/>
    </location>
</feature>
<dbReference type="EMBL" id="CAJJDO010000003">
    <property type="protein sequence ID" value="CAD8133938.1"/>
    <property type="molecule type" value="Genomic_DNA"/>
</dbReference>
<keyword evidence="5" id="KW-1185">Reference proteome</keyword>
<dbReference type="Proteomes" id="UP000689195">
    <property type="component" value="Unassembled WGS sequence"/>
</dbReference>
<feature type="domain" description="C2H2-type" evidence="3">
    <location>
        <begin position="95"/>
        <end position="123"/>
    </location>
</feature>
<accession>A0A8S1S0Z0</accession>
<organism evidence="4 5">
    <name type="scientific">Paramecium pentaurelia</name>
    <dbReference type="NCBI Taxonomy" id="43138"/>
    <lineage>
        <taxon>Eukaryota</taxon>
        <taxon>Sar</taxon>
        <taxon>Alveolata</taxon>
        <taxon>Ciliophora</taxon>
        <taxon>Intramacronucleata</taxon>
        <taxon>Oligohymenophorea</taxon>
        <taxon>Peniculida</taxon>
        <taxon>Parameciidae</taxon>
        <taxon>Paramecium</taxon>
    </lineage>
</organism>
<comment type="caution">
    <text evidence="4">The sequence shown here is derived from an EMBL/GenBank/DDBJ whole genome shotgun (WGS) entry which is preliminary data.</text>
</comment>
<protein>
    <recommendedName>
        <fullName evidence="3">C2H2-type domain-containing protein</fullName>
    </recommendedName>
</protein>
<evidence type="ECO:0000256" key="2">
    <source>
        <dbReference type="SAM" id="MobiDB-lite"/>
    </source>
</evidence>
<dbReference type="OrthoDB" id="319596at2759"/>
<proteinExistence type="predicted"/>
<dbReference type="GO" id="GO:0008270">
    <property type="term" value="F:zinc ion binding"/>
    <property type="evidence" value="ECO:0007669"/>
    <property type="project" value="UniProtKB-KW"/>
</dbReference>
<dbReference type="PROSITE" id="PS50157">
    <property type="entry name" value="ZINC_FINGER_C2H2_2"/>
    <property type="match status" value="1"/>
</dbReference>
<keyword evidence="1" id="KW-0479">Metal-binding</keyword>
<evidence type="ECO:0000256" key="1">
    <source>
        <dbReference type="PROSITE-ProRule" id="PRU00042"/>
    </source>
</evidence>
<reference evidence="4" key="1">
    <citation type="submission" date="2021-01" db="EMBL/GenBank/DDBJ databases">
        <authorList>
            <consortium name="Genoscope - CEA"/>
            <person name="William W."/>
        </authorList>
    </citation>
    <scope>NUCLEOTIDE SEQUENCE</scope>
</reference>
<dbReference type="AlphaFoldDB" id="A0A8S1S0Z0"/>
<dbReference type="InterPro" id="IPR013087">
    <property type="entry name" value="Znf_C2H2_type"/>
</dbReference>
<keyword evidence="1" id="KW-0862">Zinc</keyword>
<sequence length="141" mass="16759">MNNLDFQFEIGVPAIKLLELLRDLNEELKYFKDDDLLLQSTPQILIEDPFKFLNLTEDYMEREYSNEVPTSVSAQKPGKKTLKNNFIYENEEKPYKCGHCNELFTHSRQLGGHIQKRHRKEKVEQSSTSSFQLRKKQKYEQ</sequence>
<evidence type="ECO:0000313" key="5">
    <source>
        <dbReference type="Proteomes" id="UP000689195"/>
    </source>
</evidence>
<name>A0A8S1S0Z0_9CILI</name>